<proteinExistence type="predicted"/>
<evidence type="ECO:0000313" key="2">
    <source>
        <dbReference type="Proteomes" id="UP000245207"/>
    </source>
</evidence>
<dbReference type="EMBL" id="PKPP01024621">
    <property type="protein sequence ID" value="PWA33923.1"/>
    <property type="molecule type" value="Genomic_DNA"/>
</dbReference>
<comment type="caution">
    <text evidence="1">The sequence shown here is derived from an EMBL/GenBank/DDBJ whole genome shotgun (WGS) entry which is preliminary data.</text>
</comment>
<gene>
    <name evidence="1" type="ORF">CTI12_AA623990</name>
</gene>
<dbReference type="Proteomes" id="UP000245207">
    <property type="component" value="Unassembled WGS sequence"/>
</dbReference>
<name>A0A2U1KB99_ARTAN</name>
<evidence type="ECO:0000313" key="1">
    <source>
        <dbReference type="EMBL" id="PWA33923.1"/>
    </source>
</evidence>
<reference evidence="1 2" key="1">
    <citation type="journal article" date="2018" name="Mol. Plant">
        <title>The genome of Artemisia annua provides insight into the evolution of Asteraceae family and artemisinin biosynthesis.</title>
        <authorList>
            <person name="Shen Q."/>
            <person name="Zhang L."/>
            <person name="Liao Z."/>
            <person name="Wang S."/>
            <person name="Yan T."/>
            <person name="Shi P."/>
            <person name="Liu M."/>
            <person name="Fu X."/>
            <person name="Pan Q."/>
            <person name="Wang Y."/>
            <person name="Lv Z."/>
            <person name="Lu X."/>
            <person name="Zhang F."/>
            <person name="Jiang W."/>
            <person name="Ma Y."/>
            <person name="Chen M."/>
            <person name="Hao X."/>
            <person name="Li L."/>
            <person name="Tang Y."/>
            <person name="Lv G."/>
            <person name="Zhou Y."/>
            <person name="Sun X."/>
            <person name="Brodelius P.E."/>
            <person name="Rose J.K.C."/>
            <person name="Tang K."/>
        </authorList>
    </citation>
    <scope>NUCLEOTIDE SEQUENCE [LARGE SCALE GENOMIC DNA]</scope>
    <source>
        <strain evidence="2">cv. Huhao1</strain>
        <tissue evidence="1">Leaf</tissue>
    </source>
</reference>
<accession>A0A2U1KB99</accession>
<keyword evidence="2" id="KW-1185">Reference proteome</keyword>
<protein>
    <submittedName>
        <fullName evidence="1">Uncharacterized protein</fullName>
    </submittedName>
</protein>
<sequence>MSKGKRVNLESNVDDWEWSKKVLRDVIFPEIYERYGPNAPPNMQLPTETLEQLRREVYGEGQVQPFKASGSVMNNVEGLSSIWEYYNDEPKHMGFVMKSV</sequence>
<organism evidence="1 2">
    <name type="scientific">Artemisia annua</name>
    <name type="common">Sweet wormwood</name>
    <dbReference type="NCBI Taxonomy" id="35608"/>
    <lineage>
        <taxon>Eukaryota</taxon>
        <taxon>Viridiplantae</taxon>
        <taxon>Streptophyta</taxon>
        <taxon>Embryophyta</taxon>
        <taxon>Tracheophyta</taxon>
        <taxon>Spermatophyta</taxon>
        <taxon>Magnoliopsida</taxon>
        <taxon>eudicotyledons</taxon>
        <taxon>Gunneridae</taxon>
        <taxon>Pentapetalae</taxon>
        <taxon>asterids</taxon>
        <taxon>campanulids</taxon>
        <taxon>Asterales</taxon>
        <taxon>Asteraceae</taxon>
        <taxon>Asteroideae</taxon>
        <taxon>Anthemideae</taxon>
        <taxon>Artemisiinae</taxon>
        <taxon>Artemisia</taxon>
    </lineage>
</organism>
<dbReference type="AlphaFoldDB" id="A0A2U1KB99"/>